<dbReference type="OrthoDB" id="64220at2759"/>
<evidence type="ECO:0000313" key="2">
    <source>
        <dbReference type="Proteomes" id="UP000245609"/>
    </source>
</evidence>
<dbReference type="Gene3D" id="3.20.10.10">
    <property type="entry name" value="D-amino Acid Aminotransferase, subunit A, domain 2"/>
    <property type="match status" value="1"/>
</dbReference>
<dbReference type="InterPro" id="IPR036038">
    <property type="entry name" value="Aminotransferase-like"/>
</dbReference>
<gene>
    <name evidence="1" type="ORF">BB560_004378</name>
</gene>
<dbReference type="Pfam" id="PF01063">
    <property type="entry name" value="Aminotran_4"/>
    <property type="match status" value="1"/>
</dbReference>
<sequence>MSESKHYGTDCGVECQIQSIPSTSDNAVNTNSPFVLNKTTHRDIYDYAKHSSNKDVFDIILRNSEDQITETTIANVAIQSAALSEDKNIALITPPTSSGLLDGTMRQFLSNESKLFEKIISVQDIRNAKDQGLKIYCFNSVRELYQELQQTKSVAVRNRTSDLPDSSRPYEPK</sequence>
<protein>
    <submittedName>
        <fullName evidence="1">Uncharacterized protein</fullName>
    </submittedName>
</protein>
<reference evidence="1 2" key="1">
    <citation type="journal article" date="2018" name="MBio">
        <title>Comparative Genomics Reveals the Core Gene Toolbox for the Fungus-Insect Symbiosis.</title>
        <authorList>
            <person name="Wang Y."/>
            <person name="Stata M."/>
            <person name="Wang W."/>
            <person name="Stajich J.E."/>
            <person name="White M.M."/>
            <person name="Moncalvo J.M."/>
        </authorList>
    </citation>
    <scope>NUCLEOTIDE SEQUENCE [LARGE SCALE GENOMIC DNA]</scope>
    <source>
        <strain evidence="1 2">SC-DP-2</strain>
    </source>
</reference>
<name>A0A2T9Z9F2_9FUNG</name>
<dbReference type="SUPFAM" id="SSF56752">
    <property type="entry name" value="D-aminoacid aminotransferase-like PLP-dependent enzymes"/>
    <property type="match status" value="1"/>
</dbReference>
<dbReference type="InterPro" id="IPR043132">
    <property type="entry name" value="BCAT-like_C"/>
</dbReference>
<evidence type="ECO:0000313" key="1">
    <source>
        <dbReference type="EMBL" id="PVV01214.1"/>
    </source>
</evidence>
<comment type="caution">
    <text evidence="1">The sequence shown here is derived from an EMBL/GenBank/DDBJ whole genome shotgun (WGS) entry which is preliminary data.</text>
</comment>
<keyword evidence="2" id="KW-1185">Reference proteome</keyword>
<dbReference type="GO" id="GO:0003824">
    <property type="term" value="F:catalytic activity"/>
    <property type="evidence" value="ECO:0007669"/>
    <property type="project" value="InterPro"/>
</dbReference>
<dbReference type="Proteomes" id="UP000245609">
    <property type="component" value="Unassembled WGS sequence"/>
</dbReference>
<feature type="non-terminal residue" evidence="1">
    <location>
        <position position="173"/>
    </location>
</feature>
<organism evidence="1 2">
    <name type="scientific">Smittium megazygosporum</name>
    <dbReference type="NCBI Taxonomy" id="133381"/>
    <lineage>
        <taxon>Eukaryota</taxon>
        <taxon>Fungi</taxon>
        <taxon>Fungi incertae sedis</taxon>
        <taxon>Zoopagomycota</taxon>
        <taxon>Kickxellomycotina</taxon>
        <taxon>Harpellomycetes</taxon>
        <taxon>Harpellales</taxon>
        <taxon>Legeriomycetaceae</taxon>
        <taxon>Smittium</taxon>
    </lineage>
</organism>
<accession>A0A2T9Z9F2</accession>
<dbReference type="InterPro" id="IPR001544">
    <property type="entry name" value="Aminotrans_IV"/>
</dbReference>
<dbReference type="STRING" id="133381.A0A2T9Z9F2"/>
<proteinExistence type="predicted"/>
<dbReference type="EMBL" id="MBFS01001283">
    <property type="protein sequence ID" value="PVV01214.1"/>
    <property type="molecule type" value="Genomic_DNA"/>
</dbReference>
<dbReference type="AlphaFoldDB" id="A0A2T9Z9F2"/>